<sequence length="37" mass="4386">MKRAKIKEFIHFLIYLVVAVFLFGTITLLVVFMFIHS</sequence>
<evidence type="ECO:0008006" key="4">
    <source>
        <dbReference type="Google" id="ProtNLM"/>
    </source>
</evidence>
<keyword evidence="3" id="KW-1185">Reference proteome</keyword>
<feature type="transmembrane region" description="Helical" evidence="1">
    <location>
        <begin position="12"/>
        <end position="35"/>
    </location>
</feature>
<dbReference type="Proteomes" id="UP001232343">
    <property type="component" value="Unassembled WGS sequence"/>
</dbReference>
<reference evidence="2 3" key="1">
    <citation type="submission" date="2023-07" db="EMBL/GenBank/DDBJ databases">
        <title>Genomic Encyclopedia of Type Strains, Phase IV (KMG-IV): sequencing the most valuable type-strain genomes for metagenomic binning, comparative biology and taxonomic classification.</title>
        <authorList>
            <person name="Goeker M."/>
        </authorList>
    </citation>
    <scope>NUCLEOTIDE SEQUENCE [LARGE SCALE GENOMIC DNA]</scope>
    <source>
        <strain evidence="2 3">DSM 27848</strain>
    </source>
</reference>
<keyword evidence="1" id="KW-0472">Membrane</keyword>
<comment type="caution">
    <text evidence="2">The sequence shown here is derived from an EMBL/GenBank/DDBJ whole genome shotgun (WGS) entry which is preliminary data.</text>
</comment>
<organism evidence="2 3">
    <name type="scientific">Lederbergia wuyishanensis</name>
    <dbReference type="NCBI Taxonomy" id="1347903"/>
    <lineage>
        <taxon>Bacteria</taxon>
        <taxon>Bacillati</taxon>
        <taxon>Bacillota</taxon>
        <taxon>Bacilli</taxon>
        <taxon>Bacillales</taxon>
        <taxon>Bacillaceae</taxon>
        <taxon>Lederbergia</taxon>
    </lineage>
</organism>
<protein>
    <recommendedName>
        <fullName evidence="4">DUF4044 domain-containing protein</fullName>
    </recommendedName>
</protein>
<gene>
    <name evidence="2" type="ORF">J2S14_003128</name>
</gene>
<dbReference type="EMBL" id="JAUSUO010000008">
    <property type="protein sequence ID" value="MDQ0344287.1"/>
    <property type="molecule type" value="Genomic_DNA"/>
</dbReference>
<keyword evidence="1" id="KW-1133">Transmembrane helix</keyword>
<keyword evidence="1" id="KW-0812">Transmembrane</keyword>
<name>A0ABU0D7A0_9BACI</name>
<accession>A0ABU0D7A0</accession>
<evidence type="ECO:0000256" key="1">
    <source>
        <dbReference type="SAM" id="Phobius"/>
    </source>
</evidence>
<proteinExistence type="predicted"/>
<evidence type="ECO:0000313" key="2">
    <source>
        <dbReference type="EMBL" id="MDQ0344287.1"/>
    </source>
</evidence>
<evidence type="ECO:0000313" key="3">
    <source>
        <dbReference type="Proteomes" id="UP001232343"/>
    </source>
</evidence>